<keyword evidence="2" id="KW-0805">Transcription regulation</keyword>
<evidence type="ECO:0000259" key="5">
    <source>
        <dbReference type="PROSITE" id="PS50931"/>
    </source>
</evidence>
<reference evidence="7" key="1">
    <citation type="submission" date="2017-09" db="EMBL/GenBank/DDBJ databases">
        <title>FDA dAtabase for Regulatory Grade micrObial Sequences (FDA-ARGOS): Supporting development and validation of Infectious Disease Dx tests.</title>
        <authorList>
            <person name="Minogue T."/>
            <person name="Wolcott M."/>
            <person name="Wasieloski L."/>
            <person name="Aguilar W."/>
            <person name="Moore D."/>
            <person name="Tallon L."/>
            <person name="Sadzewicz L."/>
            <person name="Ott S."/>
            <person name="Zhao X."/>
            <person name="Nagaraj S."/>
            <person name="Vavikolanu K."/>
            <person name="Aluvathingal J."/>
            <person name="Nadendla S."/>
            <person name="Sichtig H."/>
        </authorList>
    </citation>
    <scope>NUCLEOTIDE SEQUENCE [LARGE SCALE GENOMIC DNA]</scope>
    <source>
        <strain evidence="7">FDAARGOS_394</strain>
    </source>
</reference>
<dbReference type="Gene3D" id="3.40.190.10">
    <property type="entry name" value="Periplasmic binding protein-like II"/>
    <property type="match status" value="2"/>
</dbReference>
<dbReference type="AlphaFoldDB" id="A0A2A7USH4"/>
<dbReference type="EMBL" id="PDEA01000001">
    <property type="protein sequence ID" value="PEH88230.1"/>
    <property type="molecule type" value="Genomic_DNA"/>
</dbReference>
<organism evidence="6 7">
    <name type="scientific">Comamonas terrigena</name>
    <dbReference type="NCBI Taxonomy" id="32013"/>
    <lineage>
        <taxon>Bacteria</taxon>
        <taxon>Pseudomonadati</taxon>
        <taxon>Pseudomonadota</taxon>
        <taxon>Betaproteobacteria</taxon>
        <taxon>Burkholderiales</taxon>
        <taxon>Comamonadaceae</taxon>
        <taxon>Comamonas</taxon>
    </lineage>
</organism>
<evidence type="ECO:0000313" key="6">
    <source>
        <dbReference type="EMBL" id="PEH88230.1"/>
    </source>
</evidence>
<name>A0A2A7USH4_COMTR</name>
<protein>
    <submittedName>
        <fullName evidence="6">LysR family transcriptional regulator</fullName>
    </submittedName>
</protein>
<feature type="domain" description="HTH lysR-type" evidence="5">
    <location>
        <begin position="11"/>
        <end position="66"/>
    </location>
</feature>
<evidence type="ECO:0000256" key="1">
    <source>
        <dbReference type="ARBA" id="ARBA00009437"/>
    </source>
</evidence>
<dbReference type="InterPro" id="IPR005119">
    <property type="entry name" value="LysR_subst-bd"/>
</dbReference>
<dbReference type="GO" id="GO:0003677">
    <property type="term" value="F:DNA binding"/>
    <property type="evidence" value="ECO:0007669"/>
    <property type="project" value="UniProtKB-KW"/>
</dbReference>
<proteinExistence type="inferred from homology"/>
<dbReference type="InterPro" id="IPR000847">
    <property type="entry name" value="LysR_HTH_N"/>
</dbReference>
<dbReference type="Proteomes" id="UP000220246">
    <property type="component" value="Unassembled WGS sequence"/>
</dbReference>
<dbReference type="Gene3D" id="1.10.10.10">
    <property type="entry name" value="Winged helix-like DNA-binding domain superfamily/Winged helix DNA-binding domain"/>
    <property type="match status" value="1"/>
</dbReference>
<dbReference type="SUPFAM" id="SSF53850">
    <property type="entry name" value="Periplasmic binding protein-like II"/>
    <property type="match status" value="1"/>
</dbReference>
<dbReference type="GO" id="GO:0003700">
    <property type="term" value="F:DNA-binding transcription factor activity"/>
    <property type="evidence" value="ECO:0007669"/>
    <property type="project" value="InterPro"/>
</dbReference>
<evidence type="ECO:0000256" key="2">
    <source>
        <dbReference type="ARBA" id="ARBA00023015"/>
    </source>
</evidence>
<evidence type="ECO:0000256" key="4">
    <source>
        <dbReference type="ARBA" id="ARBA00023163"/>
    </source>
</evidence>
<dbReference type="PANTHER" id="PTHR30537:SF5">
    <property type="entry name" value="HTH-TYPE TRANSCRIPTIONAL ACTIVATOR TTDR-RELATED"/>
    <property type="match status" value="1"/>
</dbReference>
<keyword evidence="7" id="KW-1185">Reference proteome</keyword>
<evidence type="ECO:0000313" key="7">
    <source>
        <dbReference type="Proteomes" id="UP000220246"/>
    </source>
</evidence>
<gene>
    <name evidence="6" type="ORF">CRM82_06105</name>
</gene>
<dbReference type="Pfam" id="PF03466">
    <property type="entry name" value="LysR_substrate"/>
    <property type="match status" value="1"/>
</dbReference>
<dbReference type="InterPro" id="IPR058163">
    <property type="entry name" value="LysR-type_TF_proteobact-type"/>
</dbReference>
<dbReference type="InterPro" id="IPR036390">
    <property type="entry name" value="WH_DNA-bd_sf"/>
</dbReference>
<keyword evidence="3" id="KW-0238">DNA-binding</keyword>
<dbReference type="OrthoDB" id="8793030at2"/>
<comment type="similarity">
    <text evidence="1">Belongs to the LysR transcriptional regulatory family.</text>
</comment>
<accession>A0A2A7USH4</accession>
<dbReference type="PROSITE" id="PS50931">
    <property type="entry name" value="HTH_LYSR"/>
    <property type="match status" value="1"/>
</dbReference>
<dbReference type="InterPro" id="IPR036388">
    <property type="entry name" value="WH-like_DNA-bd_sf"/>
</dbReference>
<dbReference type="GeneID" id="80800163"/>
<keyword evidence="4" id="KW-0804">Transcription</keyword>
<evidence type="ECO:0000256" key="3">
    <source>
        <dbReference type="ARBA" id="ARBA00023125"/>
    </source>
</evidence>
<dbReference type="PRINTS" id="PR00039">
    <property type="entry name" value="HTHLYSR"/>
</dbReference>
<dbReference type="Pfam" id="PF00126">
    <property type="entry name" value="HTH_1"/>
    <property type="match status" value="1"/>
</dbReference>
<dbReference type="RefSeq" id="WP_066540303.1">
    <property type="nucleotide sequence ID" value="NZ_DALZSI010000002.1"/>
</dbReference>
<comment type="caution">
    <text evidence="6">The sequence shown here is derived from an EMBL/GenBank/DDBJ whole genome shotgun (WGS) entry which is preliminary data.</text>
</comment>
<dbReference type="PANTHER" id="PTHR30537">
    <property type="entry name" value="HTH-TYPE TRANSCRIPTIONAL REGULATOR"/>
    <property type="match status" value="1"/>
</dbReference>
<dbReference type="FunFam" id="1.10.10.10:FF:000001">
    <property type="entry name" value="LysR family transcriptional regulator"/>
    <property type="match status" value="1"/>
</dbReference>
<dbReference type="SUPFAM" id="SSF46785">
    <property type="entry name" value="Winged helix' DNA-binding domain"/>
    <property type="match status" value="1"/>
</dbReference>
<sequence length="325" mass="36520">MNTNHLSPSLLTWLRCFDAVARHNSFTLAAKELHVTQGSVSQQVKKLEEYLGVPLFYREGKSLSLTREGARLSLVSEQSFETLNQAVGKLRRDQRSTNAPLNLSCSPSFAMLWLTPRVSDLLQGKSGVTVRIYGEYHMLDRVGMGLSGIQAGIRFDPGHYVDLNEEMFLDEWIIPVTTPEFLARHPDIRSIADVAPGMMLHDENPWHSATQNVEWNTWLEAMDAPPSKPGGVYFNLSQLAMVAALTGQGIAMGRLALVYDELKSGRLVAPFPCAVKSKASYRFISGQKSTDTNEHLRQWLHATSDQFKLERNELLEQMGIECRQR</sequence>
<dbReference type="STRING" id="1219032.GCA_001515545_03342"/>